<dbReference type="InterPro" id="IPR027492">
    <property type="entry name" value="RNA_MTrfase_RlmN"/>
</dbReference>
<feature type="binding site" evidence="11">
    <location>
        <position position="117"/>
    </location>
    <ligand>
        <name>[4Fe-4S] cluster</name>
        <dbReference type="ChEBI" id="CHEBI:49883"/>
        <note>4Fe-4S-S-AdoMet</note>
    </ligand>
</feature>
<dbReference type="EC" id="2.1.1.192" evidence="11"/>
<comment type="cofactor">
    <cofactor evidence="11">
        <name>[4Fe-4S] cluster</name>
        <dbReference type="ChEBI" id="CHEBI:49883"/>
    </cofactor>
    <text evidence="11">Binds 1 [4Fe-4S] cluster. The cluster is coordinated with 3 cysteines and an exchangeable S-adenosyl-L-methionine.</text>
</comment>
<feature type="binding site" evidence="11">
    <location>
        <begin position="212"/>
        <end position="214"/>
    </location>
    <ligand>
        <name>S-adenosyl-L-methionine</name>
        <dbReference type="ChEBI" id="CHEBI:59789"/>
    </ligand>
</feature>
<evidence type="ECO:0000256" key="9">
    <source>
        <dbReference type="ARBA" id="ARBA00023004"/>
    </source>
</evidence>
<reference evidence="13 14" key="1">
    <citation type="submission" date="2020-08" db="EMBL/GenBank/DDBJ databases">
        <title>Genome public.</title>
        <authorList>
            <person name="Liu C."/>
            <person name="Sun Q."/>
        </authorList>
    </citation>
    <scope>NUCLEOTIDE SEQUENCE [LARGE SCALE GENOMIC DNA]</scope>
    <source>
        <strain evidence="13 14">NSJ-26</strain>
    </source>
</reference>
<evidence type="ECO:0000259" key="12">
    <source>
        <dbReference type="PROSITE" id="PS51918"/>
    </source>
</evidence>
<comment type="subcellular location">
    <subcellularLocation>
        <location evidence="1 11">Cytoplasm</location>
    </subcellularLocation>
</comment>
<dbReference type="InterPro" id="IPR058240">
    <property type="entry name" value="rSAM_sf"/>
</dbReference>
<sequence>MELNSLTLDETKEFVLSLGQKSYRGEQLFSSLNRHKILDIQKIHQLPKEFRDTLETQSRINKIKILNRFDSKVDDTKKFLYLLEDNNIIESVYMKYDHGNSICISTQVGCRMGCSFCASTKEGRIRNLTAAEMLNQIYIMENDLNLTIDNIVLMGSGEPLDNYENTLKFLNIIHDPKGHNTSYRNITLSTCGIIPRIYDLGREGVPITLSISLHSPFDQYRSQIMPISKKYKINELMEACKFYTRTNNRRLTFEYTLIEGINDREEDINELVKILKGINAHINLIPLNPIKEYNMNRPSKNNVEIFYKKLKKIGIPVTIRKEKGADISASCGQLRRDYLDKTQPN</sequence>
<accession>A0A926IN93</accession>
<comment type="function">
    <text evidence="11">Specifically methylates position 2 of adenine 2503 in 23S rRNA and position 2 of adenine 37 in tRNAs.</text>
</comment>
<evidence type="ECO:0000256" key="5">
    <source>
        <dbReference type="ARBA" id="ARBA00022603"/>
    </source>
</evidence>
<feature type="binding site" evidence="11">
    <location>
        <position position="189"/>
    </location>
    <ligand>
        <name>S-adenosyl-L-methionine</name>
        <dbReference type="ChEBI" id="CHEBI:59789"/>
    </ligand>
</feature>
<name>A0A926IN93_9FIRM</name>
<dbReference type="InterPro" id="IPR040072">
    <property type="entry name" value="Methyltransferase_A"/>
</dbReference>
<keyword evidence="11" id="KW-1015">Disulfide bond</keyword>
<keyword evidence="14" id="KW-1185">Reference proteome</keyword>
<feature type="binding site" evidence="11">
    <location>
        <position position="110"/>
    </location>
    <ligand>
        <name>[4Fe-4S] cluster</name>
        <dbReference type="ChEBI" id="CHEBI:49883"/>
        <note>4Fe-4S-S-AdoMet</note>
    </ligand>
</feature>
<dbReference type="InterPro" id="IPR004383">
    <property type="entry name" value="rRNA_lsu_MTrfase_RlmN/Cfr"/>
</dbReference>
<dbReference type="FunFam" id="3.20.20.70:FF:000014">
    <property type="entry name" value="Probable dual-specificity RNA methyltransferase RlmN"/>
    <property type="match status" value="1"/>
</dbReference>
<dbReference type="GO" id="GO:0005737">
    <property type="term" value="C:cytoplasm"/>
    <property type="evidence" value="ECO:0007669"/>
    <property type="project" value="UniProtKB-SubCell"/>
</dbReference>
<dbReference type="GO" id="GO:0046872">
    <property type="term" value="F:metal ion binding"/>
    <property type="evidence" value="ECO:0007669"/>
    <property type="project" value="UniProtKB-KW"/>
</dbReference>
<dbReference type="GO" id="GO:0019843">
    <property type="term" value="F:rRNA binding"/>
    <property type="evidence" value="ECO:0007669"/>
    <property type="project" value="UniProtKB-UniRule"/>
</dbReference>
<dbReference type="HAMAP" id="MF_01849">
    <property type="entry name" value="RNA_methyltr_RlmN"/>
    <property type="match status" value="1"/>
</dbReference>
<evidence type="ECO:0000256" key="7">
    <source>
        <dbReference type="ARBA" id="ARBA00022691"/>
    </source>
</evidence>
<evidence type="ECO:0000256" key="10">
    <source>
        <dbReference type="ARBA" id="ARBA00023014"/>
    </source>
</evidence>
<dbReference type="SFLD" id="SFLDS00029">
    <property type="entry name" value="Radical_SAM"/>
    <property type="match status" value="1"/>
</dbReference>
<dbReference type="InterPro" id="IPR007197">
    <property type="entry name" value="rSAM"/>
</dbReference>
<keyword evidence="11" id="KW-0819">tRNA processing</keyword>
<dbReference type="NCBIfam" id="TIGR00048">
    <property type="entry name" value="rRNA_mod_RlmN"/>
    <property type="match status" value="1"/>
</dbReference>
<dbReference type="PANTHER" id="PTHR30544:SF5">
    <property type="entry name" value="RADICAL SAM CORE DOMAIN-CONTAINING PROTEIN"/>
    <property type="match status" value="1"/>
</dbReference>
<dbReference type="GO" id="GO:0051539">
    <property type="term" value="F:4 iron, 4 sulfur cluster binding"/>
    <property type="evidence" value="ECO:0007669"/>
    <property type="project" value="UniProtKB-UniRule"/>
</dbReference>
<dbReference type="SFLD" id="SFLDG01062">
    <property type="entry name" value="methyltransferase_(Class_A)"/>
    <property type="match status" value="1"/>
</dbReference>
<feature type="binding site" evidence="11">
    <location>
        <position position="114"/>
    </location>
    <ligand>
        <name>[4Fe-4S] cluster</name>
        <dbReference type="ChEBI" id="CHEBI:49883"/>
        <note>4Fe-4S-S-AdoMet</note>
    </ligand>
</feature>
<dbReference type="GO" id="GO:0070040">
    <property type="term" value="F:rRNA (adenine(2503)-C2-)-methyltransferase activity"/>
    <property type="evidence" value="ECO:0007669"/>
    <property type="project" value="UniProtKB-UniRule"/>
</dbReference>
<proteinExistence type="inferred from homology"/>
<evidence type="ECO:0000256" key="11">
    <source>
        <dbReference type="HAMAP-Rule" id="MF_01849"/>
    </source>
</evidence>
<protein>
    <recommendedName>
        <fullName evidence="11">Probable dual-specificity RNA methyltransferase RlmN</fullName>
        <ecNumber evidence="11">2.1.1.192</ecNumber>
    </recommendedName>
    <alternativeName>
        <fullName evidence="11">23S rRNA (adenine(2503)-C(2))-methyltransferase</fullName>
    </alternativeName>
    <alternativeName>
        <fullName evidence="11">23S rRNA m2A2503 methyltransferase</fullName>
    </alternativeName>
    <alternativeName>
        <fullName evidence="11">Ribosomal RNA large subunit methyltransferase N</fullName>
    </alternativeName>
    <alternativeName>
        <fullName evidence="11">tRNA (adenine(37)-C(2))-methyltransferase</fullName>
    </alternativeName>
    <alternativeName>
        <fullName evidence="11">tRNA m2A37 methyltransferase</fullName>
    </alternativeName>
</protein>
<evidence type="ECO:0000313" key="13">
    <source>
        <dbReference type="EMBL" id="MBC8590458.1"/>
    </source>
</evidence>
<dbReference type="GO" id="GO:0030488">
    <property type="term" value="P:tRNA methylation"/>
    <property type="evidence" value="ECO:0007669"/>
    <property type="project" value="UniProtKB-UniRule"/>
</dbReference>
<evidence type="ECO:0000256" key="2">
    <source>
        <dbReference type="ARBA" id="ARBA00022485"/>
    </source>
</evidence>
<keyword evidence="4 11" id="KW-0698">rRNA processing</keyword>
<dbReference type="Gene3D" id="1.10.150.530">
    <property type="match status" value="1"/>
</dbReference>
<keyword evidence="2 11" id="KW-0004">4Fe-4S</keyword>
<comment type="caution">
    <text evidence="11">Lacks conserved residue(s) required for the propagation of feature annotation.</text>
</comment>
<keyword evidence="3 11" id="KW-0963">Cytoplasm</keyword>
<organism evidence="13 14">
    <name type="scientific">Wansuia hejianensis</name>
    <dbReference type="NCBI Taxonomy" id="2763667"/>
    <lineage>
        <taxon>Bacteria</taxon>
        <taxon>Bacillati</taxon>
        <taxon>Bacillota</taxon>
        <taxon>Clostridia</taxon>
        <taxon>Lachnospirales</taxon>
        <taxon>Lachnospiraceae</taxon>
        <taxon>Wansuia</taxon>
    </lineage>
</organism>
<dbReference type="Gene3D" id="3.20.20.70">
    <property type="entry name" value="Aldolase class I"/>
    <property type="match status" value="1"/>
</dbReference>
<gene>
    <name evidence="11 13" type="primary">rlmN</name>
    <name evidence="13" type="ORF">H8689_04865</name>
</gene>
<dbReference type="PANTHER" id="PTHR30544">
    <property type="entry name" value="23S RRNA METHYLTRANSFERASE"/>
    <property type="match status" value="1"/>
</dbReference>
<evidence type="ECO:0000256" key="6">
    <source>
        <dbReference type="ARBA" id="ARBA00022679"/>
    </source>
</evidence>
<dbReference type="InterPro" id="IPR013785">
    <property type="entry name" value="Aldolase_TIM"/>
</dbReference>
<keyword evidence="10 11" id="KW-0411">Iron-sulfur</keyword>
<dbReference type="Proteomes" id="UP000601522">
    <property type="component" value="Unassembled WGS sequence"/>
</dbReference>
<evidence type="ECO:0000256" key="1">
    <source>
        <dbReference type="ARBA" id="ARBA00004496"/>
    </source>
</evidence>
<dbReference type="SFLD" id="SFLDF00275">
    <property type="entry name" value="adenosine_C2_methyltransferase"/>
    <property type="match status" value="1"/>
</dbReference>
<keyword evidence="6 11" id="KW-0808">Transferase</keyword>
<dbReference type="AlphaFoldDB" id="A0A926IN93"/>
<feature type="binding site" evidence="11">
    <location>
        <begin position="157"/>
        <end position="158"/>
    </location>
    <ligand>
        <name>S-adenosyl-L-methionine</name>
        <dbReference type="ChEBI" id="CHEBI:59789"/>
    </ligand>
</feature>
<keyword evidence="7 11" id="KW-0949">S-adenosyl-L-methionine</keyword>
<evidence type="ECO:0000256" key="8">
    <source>
        <dbReference type="ARBA" id="ARBA00022723"/>
    </source>
</evidence>
<keyword evidence="5 11" id="KW-0489">Methyltransferase</keyword>
<feature type="domain" description="Radical SAM core" evidence="12">
    <location>
        <begin position="96"/>
        <end position="326"/>
    </location>
</feature>
<feature type="binding site" evidence="11">
    <location>
        <position position="288"/>
    </location>
    <ligand>
        <name>S-adenosyl-L-methionine</name>
        <dbReference type="ChEBI" id="CHEBI:59789"/>
    </ligand>
</feature>
<dbReference type="EMBL" id="JACRTK010000002">
    <property type="protein sequence ID" value="MBC8590458.1"/>
    <property type="molecule type" value="Genomic_DNA"/>
</dbReference>
<dbReference type="CDD" id="cd01335">
    <property type="entry name" value="Radical_SAM"/>
    <property type="match status" value="1"/>
</dbReference>
<comment type="similarity">
    <text evidence="11">Belongs to the radical SAM superfamily. RlmN family.</text>
</comment>
<comment type="caution">
    <text evidence="13">The sequence shown here is derived from an EMBL/GenBank/DDBJ whole genome shotgun (WGS) entry which is preliminary data.</text>
</comment>
<keyword evidence="8 11" id="KW-0479">Metal-binding</keyword>
<feature type="active site" description="S-methylcysteine intermediate" evidence="11">
    <location>
        <position position="331"/>
    </location>
</feature>
<feature type="active site" description="Proton acceptor" evidence="11">
    <location>
        <position position="90"/>
    </location>
</feature>
<evidence type="ECO:0000256" key="4">
    <source>
        <dbReference type="ARBA" id="ARBA00022552"/>
    </source>
</evidence>
<comment type="miscellaneous">
    <text evidence="11">Reaction proceeds by a ping-pong mechanism involving intermediate methylation of a conserved cysteine residue.</text>
</comment>
<dbReference type="PROSITE" id="PS51918">
    <property type="entry name" value="RADICAL_SAM"/>
    <property type="match status" value="1"/>
</dbReference>
<evidence type="ECO:0000313" key="14">
    <source>
        <dbReference type="Proteomes" id="UP000601522"/>
    </source>
</evidence>
<dbReference type="GO" id="GO:0070475">
    <property type="term" value="P:rRNA base methylation"/>
    <property type="evidence" value="ECO:0007669"/>
    <property type="project" value="UniProtKB-UniRule"/>
</dbReference>
<comment type="catalytic activity">
    <reaction evidence="11">
        <text>adenosine(37) in tRNA + 2 reduced [2Fe-2S]-[ferredoxin] + 2 S-adenosyl-L-methionine = 2-methyladenosine(37) in tRNA + 5'-deoxyadenosine + L-methionine + 2 oxidized [2Fe-2S]-[ferredoxin] + S-adenosyl-L-homocysteine</text>
        <dbReference type="Rhea" id="RHEA:43332"/>
        <dbReference type="Rhea" id="RHEA-COMP:10000"/>
        <dbReference type="Rhea" id="RHEA-COMP:10001"/>
        <dbReference type="Rhea" id="RHEA-COMP:10162"/>
        <dbReference type="Rhea" id="RHEA-COMP:10485"/>
        <dbReference type="ChEBI" id="CHEBI:17319"/>
        <dbReference type="ChEBI" id="CHEBI:33737"/>
        <dbReference type="ChEBI" id="CHEBI:33738"/>
        <dbReference type="ChEBI" id="CHEBI:57844"/>
        <dbReference type="ChEBI" id="CHEBI:57856"/>
        <dbReference type="ChEBI" id="CHEBI:59789"/>
        <dbReference type="ChEBI" id="CHEBI:74411"/>
        <dbReference type="ChEBI" id="CHEBI:74497"/>
        <dbReference type="EC" id="2.1.1.192"/>
    </reaction>
</comment>
<evidence type="ECO:0000256" key="3">
    <source>
        <dbReference type="ARBA" id="ARBA00022490"/>
    </source>
</evidence>
<dbReference type="Pfam" id="PF04055">
    <property type="entry name" value="Radical_SAM"/>
    <property type="match status" value="1"/>
</dbReference>
<dbReference type="GO" id="GO:0000049">
    <property type="term" value="F:tRNA binding"/>
    <property type="evidence" value="ECO:0007669"/>
    <property type="project" value="UniProtKB-UniRule"/>
</dbReference>
<dbReference type="GO" id="GO:0002935">
    <property type="term" value="F:tRNA (adenine(37)-C2)-methyltransferase activity"/>
    <property type="evidence" value="ECO:0007669"/>
    <property type="project" value="UniProtKB-UniRule"/>
</dbReference>
<keyword evidence="9 11" id="KW-0408">Iron</keyword>
<dbReference type="PIRSF" id="PIRSF006004">
    <property type="entry name" value="CHP00048"/>
    <property type="match status" value="1"/>
</dbReference>
<dbReference type="SUPFAM" id="SSF102114">
    <property type="entry name" value="Radical SAM enzymes"/>
    <property type="match status" value="1"/>
</dbReference>
<comment type="catalytic activity">
    <reaction evidence="11">
        <text>adenosine(2503) in 23S rRNA + 2 reduced [2Fe-2S]-[ferredoxin] + 2 S-adenosyl-L-methionine = 2-methyladenosine(2503) in 23S rRNA + 5'-deoxyadenosine + L-methionine + 2 oxidized [2Fe-2S]-[ferredoxin] + S-adenosyl-L-homocysteine</text>
        <dbReference type="Rhea" id="RHEA:42916"/>
        <dbReference type="Rhea" id="RHEA-COMP:10000"/>
        <dbReference type="Rhea" id="RHEA-COMP:10001"/>
        <dbReference type="Rhea" id="RHEA-COMP:10152"/>
        <dbReference type="Rhea" id="RHEA-COMP:10282"/>
        <dbReference type="ChEBI" id="CHEBI:17319"/>
        <dbReference type="ChEBI" id="CHEBI:33737"/>
        <dbReference type="ChEBI" id="CHEBI:33738"/>
        <dbReference type="ChEBI" id="CHEBI:57844"/>
        <dbReference type="ChEBI" id="CHEBI:57856"/>
        <dbReference type="ChEBI" id="CHEBI:59789"/>
        <dbReference type="ChEBI" id="CHEBI:74411"/>
        <dbReference type="ChEBI" id="CHEBI:74497"/>
        <dbReference type="EC" id="2.1.1.192"/>
    </reaction>
</comment>